<evidence type="ECO:0008006" key="3">
    <source>
        <dbReference type="Google" id="ProtNLM"/>
    </source>
</evidence>
<sequence length="383" mass="44739">MNCKYLYIDDNSEHNAKGIITGLQKEGELSVDFDNPKGDWEKERERILSDEFKNYNGLILDLNLEEMPNKDKETSHYKGSSLAQEYRNLSKAGKLKEIPIVLLSATVNLEKYFDRTNEDLFDLIVPREWLNDPILFAPLRQKLISLSIGYELISKCKNEDNNLIELYKYSLELENNRFISEMRSVIGYPTHTVSNFIIKNLLEKSNIPVSGILITEEILATRLGIDISKSIDWKNILENLKKYKYRGVFSEGWERWWMSGIEHWWRTELELKNSLRATSARQKIDLLKDKLELTALVPIEKNEKAKSEAFWTKCVGSGVSIDTVDGLLVDGQDNYYPWQDKKYICYEEALKPKGKHKWKKLSPSEEYKLEILQKQFPNIRPLK</sequence>
<reference evidence="1" key="1">
    <citation type="submission" date="2022-04" db="EMBL/GenBank/DDBJ databases">
        <title>Consumption of N2O by Flavobacterium azooxidireducens sp. nov. isolated from Decomposing Leaf Litter of Phragmites australis (Cav.).</title>
        <authorList>
            <person name="Behrendt U."/>
            <person name="Spanner T."/>
            <person name="Augustin J."/>
            <person name="Horn M.A."/>
            <person name="Kolb S."/>
            <person name="Ulrich A."/>
        </authorList>
    </citation>
    <scope>NUCLEOTIDE SEQUENCE</scope>
    <source>
        <strain evidence="1">IGB 4-14</strain>
    </source>
</reference>
<evidence type="ECO:0000313" key="1">
    <source>
        <dbReference type="EMBL" id="UPQ78317.1"/>
    </source>
</evidence>
<protein>
    <recommendedName>
        <fullName evidence="3">Response regulator</fullName>
    </recommendedName>
</protein>
<accession>A0ABY4KC09</accession>
<keyword evidence="2" id="KW-1185">Reference proteome</keyword>
<dbReference type="Proteomes" id="UP000830583">
    <property type="component" value="Chromosome"/>
</dbReference>
<proteinExistence type="predicted"/>
<gene>
    <name evidence="1" type="ORF">M0M57_11875</name>
</gene>
<organism evidence="1 2">
    <name type="scientific">Flavobacterium azooxidireducens</name>
    <dbReference type="NCBI Taxonomy" id="1871076"/>
    <lineage>
        <taxon>Bacteria</taxon>
        <taxon>Pseudomonadati</taxon>
        <taxon>Bacteroidota</taxon>
        <taxon>Flavobacteriia</taxon>
        <taxon>Flavobacteriales</taxon>
        <taxon>Flavobacteriaceae</taxon>
        <taxon>Flavobacterium</taxon>
    </lineage>
</organism>
<evidence type="ECO:0000313" key="2">
    <source>
        <dbReference type="Proteomes" id="UP000830583"/>
    </source>
</evidence>
<name>A0ABY4KC09_9FLAO</name>
<dbReference type="RefSeq" id="WP_248433244.1">
    <property type="nucleotide sequence ID" value="NZ_CP096205.1"/>
</dbReference>
<dbReference type="EMBL" id="CP096205">
    <property type="protein sequence ID" value="UPQ78317.1"/>
    <property type="molecule type" value="Genomic_DNA"/>
</dbReference>